<dbReference type="Pfam" id="PF08264">
    <property type="entry name" value="Anticodon_1"/>
    <property type="match status" value="1"/>
</dbReference>
<dbReference type="InterPro" id="IPR004493">
    <property type="entry name" value="Leu-tRNA-synth_Ia_arc/euk"/>
</dbReference>
<dbReference type="Proteomes" id="UP000268535">
    <property type="component" value="Unassembled WGS sequence"/>
</dbReference>
<feature type="region of interest" description="Disordered" evidence="12">
    <location>
        <begin position="136"/>
        <end position="164"/>
    </location>
</feature>
<dbReference type="STRING" id="1555241.A0A4P9WYA8"/>
<keyword evidence="7 11" id="KW-0648">Protein biosynthesis</keyword>
<reference evidence="17" key="2">
    <citation type="submission" date="2018-04" db="EMBL/GenBank/DDBJ databases">
        <title>Leveraging single-cell genomics to expand the Fungal Tree of Life.</title>
        <authorList>
            <consortium name="DOE Joint Genome Institute"/>
            <person name="Ahrendt S.R."/>
            <person name="Quandt C.A."/>
            <person name="Ciobanu D."/>
            <person name="Clum A."/>
            <person name="Salamov A."/>
            <person name="Andreopoulos B."/>
            <person name="Cheng J.-F."/>
            <person name="Woyke T."/>
            <person name="Pelin A."/>
            <person name="Henrissat B."/>
            <person name="Benny G.L."/>
            <person name="Smith M.E."/>
            <person name="James T.Y."/>
            <person name="Grigoriev I.V."/>
        </authorList>
    </citation>
    <scope>NUCLEOTIDE SEQUENCE</scope>
    <source>
        <strain evidence="17">ATCC 52028</strain>
    </source>
</reference>
<evidence type="ECO:0000256" key="4">
    <source>
        <dbReference type="ARBA" id="ARBA00022598"/>
    </source>
</evidence>
<dbReference type="AlphaFoldDB" id="A0A4P9WYA8"/>
<dbReference type="GO" id="GO:0002161">
    <property type="term" value="F:aminoacyl-tRNA deacylase activity"/>
    <property type="evidence" value="ECO:0007669"/>
    <property type="project" value="InterPro"/>
</dbReference>
<dbReference type="SUPFAM" id="SSF52374">
    <property type="entry name" value="Nucleotidylyl transferase"/>
    <property type="match status" value="1"/>
</dbReference>
<evidence type="ECO:0000256" key="3">
    <source>
        <dbReference type="ARBA" id="ARBA00013164"/>
    </source>
</evidence>
<keyword evidence="19" id="KW-1185">Reference proteome</keyword>
<dbReference type="PANTHER" id="PTHR45794:SF1">
    <property type="entry name" value="LEUCINE--TRNA LIGASE, CYTOPLASMIC"/>
    <property type="match status" value="1"/>
</dbReference>
<name>A0A4P9WYA8_9FUNG</name>
<reference evidence="16" key="3">
    <citation type="submission" date="2018-08" db="EMBL/GenBank/DDBJ databases">
        <title>Leveraging single-cell genomics to expand the Fungal Tree of Life.</title>
        <authorList>
            <consortium name="DOE Joint Genome Institute"/>
            <person name="Ahrendt S.R."/>
            <person name="Quandt C.A."/>
            <person name="Ciobanu D."/>
            <person name="Clum A."/>
            <person name="Salamov A."/>
            <person name="Andreopoulos B."/>
            <person name="Cheng J.-F."/>
            <person name="Woyke T."/>
            <person name="Pelin A."/>
            <person name="Henrissat B."/>
            <person name="Reynolds N."/>
            <person name="Benny G.L."/>
            <person name="Smith M.E."/>
            <person name="James T.Y."/>
            <person name="Grigoriev I.V."/>
        </authorList>
    </citation>
    <scope>NUCLEOTIDE SEQUENCE</scope>
    <source>
        <strain evidence="16">ATCC 52028</strain>
    </source>
</reference>
<dbReference type="GO" id="GO:0005737">
    <property type="term" value="C:cytoplasm"/>
    <property type="evidence" value="ECO:0007669"/>
    <property type="project" value="UniProtKB-SubCell"/>
</dbReference>
<evidence type="ECO:0000256" key="1">
    <source>
        <dbReference type="ARBA" id="ARBA00004496"/>
    </source>
</evidence>
<evidence type="ECO:0000259" key="13">
    <source>
        <dbReference type="Pfam" id="PF00133"/>
    </source>
</evidence>
<feature type="domain" description="Aminoacyl-tRNA synthetase class Ia" evidence="13">
    <location>
        <begin position="211"/>
        <end position="790"/>
    </location>
</feature>
<dbReference type="NCBIfam" id="TIGR00395">
    <property type="entry name" value="leuS_arch"/>
    <property type="match status" value="1"/>
</dbReference>
<evidence type="ECO:0000313" key="19">
    <source>
        <dbReference type="Proteomes" id="UP000274922"/>
    </source>
</evidence>
<dbReference type="InterPro" id="IPR009080">
    <property type="entry name" value="tRNAsynth_Ia_anticodon-bd"/>
</dbReference>
<dbReference type="InterPro" id="IPR013155">
    <property type="entry name" value="M/V/L/I-tRNA-synth_anticd-bd"/>
</dbReference>
<evidence type="ECO:0000256" key="2">
    <source>
        <dbReference type="ARBA" id="ARBA00005594"/>
    </source>
</evidence>
<dbReference type="GO" id="GO:0004823">
    <property type="term" value="F:leucine-tRNA ligase activity"/>
    <property type="evidence" value="ECO:0007669"/>
    <property type="project" value="UniProtKB-EC"/>
</dbReference>
<dbReference type="Pfam" id="PF00133">
    <property type="entry name" value="tRNA-synt_1"/>
    <property type="match status" value="2"/>
</dbReference>
<evidence type="ECO:0000256" key="7">
    <source>
        <dbReference type="ARBA" id="ARBA00022917"/>
    </source>
</evidence>
<dbReference type="GO" id="GO:0006429">
    <property type="term" value="P:leucyl-tRNA aminoacylation"/>
    <property type="evidence" value="ECO:0007669"/>
    <property type="project" value="InterPro"/>
</dbReference>
<dbReference type="Gene3D" id="3.40.50.620">
    <property type="entry name" value="HUPs"/>
    <property type="match status" value="2"/>
</dbReference>
<dbReference type="InterPro" id="IPR014729">
    <property type="entry name" value="Rossmann-like_a/b/a_fold"/>
</dbReference>
<dbReference type="SUPFAM" id="SSF47323">
    <property type="entry name" value="Anticodon-binding domain of a subclass of class I aminoacyl-tRNA synthetases"/>
    <property type="match status" value="1"/>
</dbReference>
<evidence type="ECO:0000256" key="5">
    <source>
        <dbReference type="ARBA" id="ARBA00022741"/>
    </source>
</evidence>
<proteinExistence type="inferred from homology"/>
<dbReference type="InterPro" id="IPR001412">
    <property type="entry name" value="aa-tRNA-synth_I_CS"/>
</dbReference>
<dbReference type="Proteomes" id="UP000274922">
    <property type="component" value="Unassembled WGS sequence"/>
</dbReference>
<feature type="domain" description="Leucine--tRNA ligase RagD-binding" evidence="15">
    <location>
        <begin position="1002"/>
        <end position="1068"/>
    </location>
</feature>
<dbReference type="PANTHER" id="PTHR45794">
    <property type="entry name" value="LEUCYL-TRNA SYNTHETASE"/>
    <property type="match status" value="1"/>
</dbReference>
<keyword evidence="4 11" id="KW-0436">Ligase</keyword>
<organism evidence="16 18">
    <name type="scientific">Caulochytrium protostelioides</name>
    <dbReference type="NCBI Taxonomy" id="1555241"/>
    <lineage>
        <taxon>Eukaryota</taxon>
        <taxon>Fungi</taxon>
        <taxon>Fungi incertae sedis</taxon>
        <taxon>Chytridiomycota</taxon>
        <taxon>Chytridiomycota incertae sedis</taxon>
        <taxon>Chytridiomycetes</taxon>
        <taxon>Caulochytriales</taxon>
        <taxon>Caulochytriaceae</taxon>
        <taxon>Caulochytrium</taxon>
    </lineage>
</organism>
<keyword evidence="5 11" id="KW-0547">Nucleotide-binding</keyword>
<keyword evidence="6 11" id="KW-0067">ATP-binding</keyword>
<evidence type="ECO:0000256" key="11">
    <source>
        <dbReference type="RuleBase" id="RU363035"/>
    </source>
</evidence>
<feature type="domain" description="Methionyl/Valyl/Leucyl/Isoleucyl-tRNA synthetase anticodon-binding" evidence="14">
    <location>
        <begin position="829"/>
        <end position="974"/>
    </location>
</feature>
<dbReference type="FunFam" id="3.90.740.10:FF:000001">
    <property type="entry name" value="Leucine--tRNA ligase, cytoplasmic"/>
    <property type="match status" value="1"/>
</dbReference>
<comment type="subcellular location">
    <subcellularLocation>
        <location evidence="1">Cytoplasm</location>
    </subcellularLocation>
</comment>
<evidence type="ECO:0000256" key="10">
    <source>
        <dbReference type="ARBA" id="ARBA00047469"/>
    </source>
</evidence>
<gene>
    <name evidence="16" type="ORF">CAUPRSCDRAFT_6382</name>
    <name evidence="17" type="ORF">CXG81DRAFT_9001</name>
</gene>
<feature type="domain" description="Aminoacyl-tRNA synthetase class Ia" evidence="13">
    <location>
        <begin position="35"/>
        <end position="119"/>
    </location>
</feature>
<evidence type="ECO:0000256" key="12">
    <source>
        <dbReference type="SAM" id="MobiDB-lite"/>
    </source>
</evidence>
<reference evidence="18 19" key="1">
    <citation type="journal article" date="2018" name="Nat. Microbiol.">
        <title>Leveraging single-cell genomics to expand the fungal tree of life.</title>
        <authorList>
            <person name="Ahrendt S.R."/>
            <person name="Quandt C.A."/>
            <person name="Ciobanu D."/>
            <person name="Clum A."/>
            <person name="Salamov A."/>
            <person name="Andreopoulos B."/>
            <person name="Cheng J.F."/>
            <person name="Woyke T."/>
            <person name="Pelin A."/>
            <person name="Henrissat B."/>
            <person name="Reynolds N.K."/>
            <person name="Benny G.L."/>
            <person name="Smith M.E."/>
            <person name="James T.Y."/>
            <person name="Grigoriev I.V."/>
        </authorList>
    </citation>
    <scope>NUCLEOTIDE SEQUENCE [LARGE SCALE GENOMIC DNA]</scope>
    <source>
        <strain evidence="18 19">ATCC 52028</strain>
    </source>
</reference>
<evidence type="ECO:0000313" key="17">
    <source>
        <dbReference type="EMBL" id="RKP03853.1"/>
    </source>
</evidence>
<dbReference type="InterPro" id="IPR002300">
    <property type="entry name" value="aa-tRNA-synth_Ia"/>
</dbReference>
<dbReference type="OrthoDB" id="10249672at2759"/>
<evidence type="ECO:0000313" key="16">
    <source>
        <dbReference type="EMBL" id="RKO97525.1"/>
    </source>
</evidence>
<dbReference type="SUPFAM" id="SSF50677">
    <property type="entry name" value="ValRS/IleRS/LeuRS editing domain"/>
    <property type="match status" value="1"/>
</dbReference>
<dbReference type="Pfam" id="PF24810">
    <property type="entry name" value="RBD_LARS1"/>
    <property type="match status" value="1"/>
</dbReference>
<dbReference type="GO" id="GO:0005524">
    <property type="term" value="F:ATP binding"/>
    <property type="evidence" value="ECO:0007669"/>
    <property type="project" value="UniProtKB-KW"/>
</dbReference>
<evidence type="ECO:0000256" key="6">
    <source>
        <dbReference type="ARBA" id="ARBA00022840"/>
    </source>
</evidence>
<evidence type="ECO:0000256" key="8">
    <source>
        <dbReference type="ARBA" id="ARBA00023146"/>
    </source>
</evidence>
<evidence type="ECO:0000256" key="9">
    <source>
        <dbReference type="ARBA" id="ARBA00030520"/>
    </source>
</evidence>
<protein>
    <recommendedName>
        <fullName evidence="3">leucine--tRNA ligase</fullName>
        <ecNumber evidence="3">6.1.1.4</ecNumber>
    </recommendedName>
    <alternativeName>
        <fullName evidence="9">Leucyl-tRNA synthetase</fullName>
    </alternativeName>
</protein>
<sequence length="1135" mass="126735">MSTSTTAPAAAAAAAAEAPKGTLKRDQLRTIEHDMQAVWDAEHIHEIDAPQPDEEHIDKWMTTFPFPYMNGRLHLGHLFSLTKCDFMTGYQRLKGKRAIFPFGFHVTGMPIKACADKLIREIELFGTQFERYTPEEDSVAEAPASGSASPAAQQAGVAATPAPKLKAKQAQKGTGLKYQFQIMESMGVPREEIHKFADPKHWIYFFPPLAEMDLKDFGARIDWRRKFFTTDNNLYYDSFIRWQFNQLRASQTTKIAFGDRYTIYSPKDGQPCMDHDRSAGEGVGVQEYTGIKIRIKVDAIQPQQVGPYEVGKALLALGDVVQSKPVFLIAATLRPETMYGQTSCFVGTTLTYGLYETAKGEIYVCSERAARNMAWQDVFGLGKGQMKQVATLKGTELVGLPLSAPLSCYDTVYSLPMENVLATKGTAVVTSVPSDSPDDHITMQDLRKKSAYYNVLPEWVNDFAATPIIDTPEYGNLVGPKVCEILKIQSQKDKALLAEAKERAYKAGFYNGTMVVGDHKGLPVQEAKPLIRQELIDAGHAFVYCEPEGLVVSRSGDDCVVTLTEQWYMNYGEAEWKAQAVKCLSQMELYMPETRNAFEKTLDWLHQWAVSRTYGLGSKLPWDKDWLIESLSDSTIYMAYYTVSHFLHQGSLDGSTRGKANIAPEQMTDAVWSYIFRTEAPFPADTTIPRETLDMMKREFNYLYPLDLRCSGKDLINNHLTFSIYNHVALFPEKHWPRGFRCNGHLTINNEKMSKSTGNFMTVEQAMERYGADATRLALADAGDSLEDANFLDKTADESILKLHALIEFTTDVSAGLDTYRTGELTWHDRLFMAQMADLVDQADKAYAAMAFREALKISWFDLQNARNEYRKVTTGHGSAILQDPNERFDGYHKDVILHYLRTQVLLLAPITPHVCDYLWRTVLKQEGTVMGGMGVTKAYWPAFAPTDKDAAILAAGNFLLNFLGTVRATEDANVKKAKKKGGAATPAPAASANANAITIYVAKSFPQWQTDALAILESTYDVATGAFNGQEKQAIAKAGLMKDKRVMPYVATMKQAVMQRGPVVFRQQILFDEHAIFTENLEFIRRDLVTSKVAKVTVLIKEDLDMAALPAAEARKADMAIPGTPTYILQPLEA</sequence>
<dbReference type="InterPro" id="IPR055416">
    <property type="entry name" value="RBD_LARS1"/>
</dbReference>
<evidence type="ECO:0000259" key="15">
    <source>
        <dbReference type="Pfam" id="PF24810"/>
    </source>
</evidence>
<dbReference type="EMBL" id="ML014117">
    <property type="protein sequence ID" value="RKP03853.1"/>
    <property type="molecule type" value="Genomic_DNA"/>
</dbReference>
<dbReference type="EC" id="6.1.1.4" evidence="3"/>
<dbReference type="InterPro" id="IPR009008">
    <property type="entry name" value="Val/Leu/Ile-tRNA-synth_edit"/>
</dbReference>
<comment type="similarity">
    <text evidence="2 11">Belongs to the class-I aminoacyl-tRNA synthetase family.</text>
</comment>
<feature type="compositionally biased region" description="Low complexity" evidence="12">
    <location>
        <begin position="140"/>
        <end position="164"/>
    </location>
</feature>
<comment type="catalytic activity">
    <reaction evidence="10">
        <text>tRNA(Leu) + L-leucine + ATP = L-leucyl-tRNA(Leu) + AMP + diphosphate</text>
        <dbReference type="Rhea" id="RHEA:11688"/>
        <dbReference type="Rhea" id="RHEA-COMP:9613"/>
        <dbReference type="Rhea" id="RHEA-COMP:9622"/>
        <dbReference type="ChEBI" id="CHEBI:30616"/>
        <dbReference type="ChEBI" id="CHEBI:33019"/>
        <dbReference type="ChEBI" id="CHEBI:57427"/>
        <dbReference type="ChEBI" id="CHEBI:78442"/>
        <dbReference type="ChEBI" id="CHEBI:78494"/>
        <dbReference type="ChEBI" id="CHEBI:456215"/>
        <dbReference type="EC" id="6.1.1.4"/>
    </reaction>
</comment>
<dbReference type="EMBL" id="ML009240">
    <property type="protein sequence ID" value="RKO97525.1"/>
    <property type="molecule type" value="Genomic_DNA"/>
</dbReference>
<dbReference type="Gene3D" id="3.90.740.10">
    <property type="entry name" value="Valyl/Leucyl/Isoleucyl-tRNA synthetase, editing domain"/>
    <property type="match status" value="1"/>
</dbReference>
<keyword evidence="8 11" id="KW-0030">Aminoacyl-tRNA synthetase</keyword>
<accession>A0A4P9WYA8</accession>
<evidence type="ECO:0000259" key="14">
    <source>
        <dbReference type="Pfam" id="PF08264"/>
    </source>
</evidence>
<dbReference type="PROSITE" id="PS00178">
    <property type="entry name" value="AA_TRNA_LIGASE_I"/>
    <property type="match status" value="1"/>
</dbReference>
<dbReference type="Gene3D" id="1.10.730.10">
    <property type="entry name" value="Isoleucyl-tRNA Synthetase, Domain 1"/>
    <property type="match status" value="1"/>
</dbReference>
<evidence type="ECO:0000313" key="18">
    <source>
        <dbReference type="Proteomes" id="UP000268535"/>
    </source>
</evidence>